<dbReference type="GO" id="GO:0080032">
    <property type="term" value="F:methyl jasmonate esterase activity"/>
    <property type="evidence" value="ECO:0007669"/>
    <property type="project" value="TreeGrafter"/>
</dbReference>
<dbReference type="AlphaFoldDB" id="A0A4S8K2H5"/>
<dbReference type="PANTHER" id="PTHR10992">
    <property type="entry name" value="METHYLESTERASE FAMILY MEMBER"/>
    <property type="match status" value="1"/>
</dbReference>
<evidence type="ECO:0000313" key="2">
    <source>
        <dbReference type="EMBL" id="THU68967.1"/>
    </source>
</evidence>
<reference evidence="2 3" key="1">
    <citation type="journal article" date="2019" name="Nat. Plants">
        <title>Genome sequencing of Musa balbisiana reveals subgenome evolution and function divergence in polyploid bananas.</title>
        <authorList>
            <person name="Yao X."/>
        </authorList>
    </citation>
    <scope>NUCLEOTIDE SEQUENCE [LARGE SCALE GENOMIC DNA]</scope>
    <source>
        <strain evidence="3">cv. DH-PKW</strain>
        <tissue evidence="2">Leaves</tissue>
    </source>
</reference>
<protein>
    <recommendedName>
        <fullName evidence="1">AB hydrolase-1 domain-containing protein</fullName>
    </recommendedName>
</protein>
<sequence length="261" mass="28856">MEESGKKHFILVHGICQGAWCWYKLITLLRSAGHFVIAVDLGATGVDPQRLDELSSMDDYARPLFHAIASLPPHQKLVLVGHSFGGASVSLAMEKFPDKISVAVFVTAVMPSTTVPMVALVDEFFKGHPPDAYLDSKVTISADPQNPWSRIEFGPEYMSNRLYQLSPAEDLTLGTLLVRPGSWFLGDLLRDGIVTEDKYGSARRVFIVCKEDLAMTEGFQRWMIEASPGAEVEEIEGADHMVMLSKPADLCKLLLEIAARY</sequence>
<evidence type="ECO:0000259" key="1">
    <source>
        <dbReference type="Pfam" id="PF12697"/>
    </source>
</evidence>
<dbReference type="GO" id="GO:0009696">
    <property type="term" value="P:salicylic acid metabolic process"/>
    <property type="evidence" value="ECO:0007669"/>
    <property type="project" value="TreeGrafter"/>
</dbReference>
<gene>
    <name evidence="2" type="ORF">C4D60_Mb08t09410</name>
</gene>
<dbReference type="GO" id="GO:0080031">
    <property type="term" value="F:methyl salicylate esterase activity"/>
    <property type="evidence" value="ECO:0007669"/>
    <property type="project" value="TreeGrafter"/>
</dbReference>
<dbReference type="Gene3D" id="3.40.50.1820">
    <property type="entry name" value="alpha/beta hydrolase"/>
    <property type="match status" value="1"/>
</dbReference>
<dbReference type="InterPro" id="IPR000073">
    <property type="entry name" value="AB_hydrolase_1"/>
</dbReference>
<dbReference type="PANTHER" id="PTHR10992:SF943">
    <property type="entry name" value="METHYLESTERASE 10"/>
    <property type="match status" value="1"/>
</dbReference>
<dbReference type="FunFam" id="3.40.50.1820:FF:000051">
    <property type="entry name" value="(S)-hydroxynitrile lyase"/>
    <property type="match status" value="1"/>
</dbReference>
<dbReference type="Proteomes" id="UP000317650">
    <property type="component" value="Chromosome 8"/>
</dbReference>
<dbReference type="GO" id="GO:0080030">
    <property type="term" value="F:methyl indole-3-acetate esterase activity"/>
    <property type="evidence" value="ECO:0007669"/>
    <property type="project" value="TreeGrafter"/>
</dbReference>
<name>A0A4S8K2H5_MUSBA</name>
<feature type="domain" description="AB hydrolase-1" evidence="1">
    <location>
        <begin position="10"/>
        <end position="251"/>
    </location>
</feature>
<dbReference type="GO" id="GO:0009694">
    <property type="term" value="P:jasmonic acid metabolic process"/>
    <property type="evidence" value="ECO:0007669"/>
    <property type="project" value="TreeGrafter"/>
</dbReference>
<dbReference type="InterPro" id="IPR029058">
    <property type="entry name" value="AB_hydrolase_fold"/>
</dbReference>
<dbReference type="InterPro" id="IPR045889">
    <property type="entry name" value="MES/HNL"/>
</dbReference>
<dbReference type="Pfam" id="PF12697">
    <property type="entry name" value="Abhydrolase_6"/>
    <property type="match status" value="1"/>
</dbReference>
<comment type="caution">
    <text evidence="2">The sequence shown here is derived from an EMBL/GenBank/DDBJ whole genome shotgun (WGS) entry which is preliminary data.</text>
</comment>
<evidence type="ECO:0000313" key="3">
    <source>
        <dbReference type="Proteomes" id="UP000317650"/>
    </source>
</evidence>
<dbReference type="STRING" id="52838.A0A4S8K2H5"/>
<proteinExistence type="predicted"/>
<keyword evidence="3" id="KW-1185">Reference proteome</keyword>
<dbReference type="EMBL" id="PYDT01000002">
    <property type="protein sequence ID" value="THU68967.1"/>
    <property type="molecule type" value="Genomic_DNA"/>
</dbReference>
<organism evidence="2 3">
    <name type="scientific">Musa balbisiana</name>
    <name type="common">Banana</name>
    <dbReference type="NCBI Taxonomy" id="52838"/>
    <lineage>
        <taxon>Eukaryota</taxon>
        <taxon>Viridiplantae</taxon>
        <taxon>Streptophyta</taxon>
        <taxon>Embryophyta</taxon>
        <taxon>Tracheophyta</taxon>
        <taxon>Spermatophyta</taxon>
        <taxon>Magnoliopsida</taxon>
        <taxon>Liliopsida</taxon>
        <taxon>Zingiberales</taxon>
        <taxon>Musaceae</taxon>
        <taxon>Musa</taxon>
    </lineage>
</organism>
<dbReference type="SUPFAM" id="SSF53474">
    <property type="entry name" value="alpha/beta-Hydrolases"/>
    <property type="match status" value="1"/>
</dbReference>
<accession>A0A4S8K2H5</accession>